<evidence type="ECO:0000313" key="2">
    <source>
        <dbReference type="EMBL" id="EGW02599.1"/>
    </source>
</evidence>
<organism evidence="2 3">
    <name type="scientific">Cricetulus griseus</name>
    <name type="common">Chinese hamster</name>
    <name type="synonym">Cricetulus barabensis griseus</name>
    <dbReference type="NCBI Taxonomy" id="10029"/>
    <lineage>
        <taxon>Eukaryota</taxon>
        <taxon>Metazoa</taxon>
        <taxon>Chordata</taxon>
        <taxon>Craniata</taxon>
        <taxon>Vertebrata</taxon>
        <taxon>Euteleostomi</taxon>
        <taxon>Mammalia</taxon>
        <taxon>Eutheria</taxon>
        <taxon>Euarchontoglires</taxon>
        <taxon>Glires</taxon>
        <taxon>Rodentia</taxon>
        <taxon>Myomorpha</taxon>
        <taxon>Muroidea</taxon>
        <taxon>Cricetidae</taxon>
        <taxon>Cricetinae</taxon>
        <taxon>Cricetulus</taxon>
    </lineage>
</organism>
<sequence>MWGLGWLSVKLFLWLCPGFPLEGISLRLSSKTLYKEQTFYFTHTSLAGLGS</sequence>
<feature type="chain" id="PRO_5003445346" evidence="1">
    <location>
        <begin position="19"/>
        <end position="51"/>
    </location>
</feature>
<gene>
    <name evidence="2" type="ORF">I79_024098</name>
</gene>
<dbReference type="AlphaFoldDB" id="G3IJR2"/>
<feature type="signal peptide" evidence="1">
    <location>
        <begin position="1"/>
        <end position="18"/>
    </location>
</feature>
<evidence type="ECO:0000256" key="1">
    <source>
        <dbReference type="SAM" id="SignalP"/>
    </source>
</evidence>
<dbReference type="Proteomes" id="UP000001075">
    <property type="component" value="Unassembled WGS sequence"/>
</dbReference>
<reference evidence="3" key="1">
    <citation type="journal article" date="2011" name="Nat. Biotechnol.">
        <title>The genomic sequence of the Chinese hamster ovary (CHO)-K1 cell line.</title>
        <authorList>
            <person name="Xu X."/>
            <person name="Nagarajan H."/>
            <person name="Lewis N.E."/>
            <person name="Pan S."/>
            <person name="Cai Z."/>
            <person name="Liu X."/>
            <person name="Chen W."/>
            <person name="Xie M."/>
            <person name="Wang W."/>
            <person name="Hammond S."/>
            <person name="Andersen M.R."/>
            <person name="Neff N."/>
            <person name="Passarelli B."/>
            <person name="Koh W."/>
            <person name="Fan H.C."/>
            <person name="Wang J."/>
            <person name="Gui Y."/>
            <person name="Lee K.H."/>
            <person name="Betenbaugh M.J."/>
            <person name="Quake S.R."/>
            <person name="Famili I."/>
            <person name="Palsson B.O."/>
            <person name="Wang J."/>
        </authorList>
    </citation>
    <scope>NUCLEOTIDE SEQUENCE [LARGE SCALE GENOMIC DNA]</scope>
    <source>
        <strain evidence="3">CHO K1 cell line</strain>
    </source>
</reference>
<dbReference type="EMBL" id="JH003380">
    <property type="protein sequence ID" value="EGW02599.1"/>
    <property type="molecule type" value="Genomic_DNA"/>
</dbReference>
<evidence type="ECO:0000313" key="3">
    <source>
        <dbReference type="Proteomes" id="UP000001075"/>
    </source>
</evidence>
<accession>G3IJR2</accession>
<keyword evidence="1" id="KW-0732">Signal</keyword>
<protein>
    <submittedName>
        <fullName evidence="2">Uncharacterized protein</fullName>
    </submittedName>
</protein>
<proteinExistence type="predicted"/>
<name>G3IJR2_CRIGR</name>
<dbReference type="InParanoid" id="G3IJR2"/>